<evidence type="ECO:0000313" key="4">
    <source>
        <dbReference type="EMBL" id="GFU23898.1"/>
    </source>
</evidence>
<feature type="compositionally biased region" description="Polar residues" evidence="2">
    <location>
        <begin position="507"/>
        <end position="540"/>
    </location>
</feature>
<dbReference type="Proteomes" id="UP000887013">
    <property type="component" value="Unassembled WGS sequence"/>
</dbReference>
<proteinExistence type="inferred from homology"/>
<feature type="region of interest" description="Disordered" evidence="2">
    <location>
        <begin position="302"/>
        <end position="323"/>
    </location>
</feature>
<organism evidence="4 5">
    <name type="scientific">Nephila pilipes</name>
    <name type="common">Giant wood spider</name>
    <name type="synonym">Nephila maculata</name>
    <dbReference type="NCBI Taxonomy" id="299642"/>
    <lineage>
        <taxon>Eukaryota</taxon>
        <taxon>Metazoa</taxon>
        <taxon>Ecdysozoa</taxon>
        <taxon>Arthropoda</taxon>
        <taxon>Chelicerata</taxon>
        <taxon>Arachnida</taxon>
        <taxon>Araneae</taxon>
        <taxon>Araneomorphae</taxon>
        <taxon>Entelegynae</taxon>
        <taxon>Araneoidea</taxon>
        <taxon>Nephilidae</taxon>
        <taxon>Nephila</taxon>
    </lineage>
</organism>
<dbReference type="GO" id="GO:0003729">
    <property type="term" value="F:mRNA binding"/>
    <property type="evidence" value="ECO:0007669"/>
    <property type="project" value="TreeGrafter"/>
</dbReference>
<feature type="compositionally biased region" description="Polar residues" evidence="2">
    <location>
        <begin position="407"/>
        <end position="416"/>
    </location>
</feature>
<protein>
    <submittedName>
        <fullName evidence="4">Ataxin-2 homolog</fullName>
    </submittedName>
</protein>
<accession>A0A8X6UIE9</accession>
<reference evidence="4" key="1">
    <citation type="submission" date="2020-08" db="EMBL/GenBank/DDBJ databases">
        <title>Multicomponent nature underlies the extraordinary mechanical properties of spider dragline silk.</title>
        <authorList>
            <person name="Kono N."/>
            <person name="Nakamura H."/>
            <person name="Mori M."/>
            <person name="Yoshida Y."/>
            <person name="Ohtoshi R."/>
            <person name="Malay A.D."/>
            <person name="Moran D.A.P."/>
            <person name="Tomita M."/>
            <person name="Numata K."/>
            <person name="Arakawa K."/>
        </authorList>
    </citation>
    <scope>NUCLEOTIDE SEQUENCE</scope>
</reference>
<dbReference type="PANTHER" id="PTHR12854:SF7">
    <property type="entry name" value="ATAXIN-2 HOMOLOG"/>
    <property type="match status" value="1"/>
</dbReference>
<feature type="region of interest" description="Disordered" evidence="2">
    <location>
        <begin position="715"/>
        <end position="739"/>
    </location>
</feature>
<dbReference type="SMART" id="SM01272">
    <property type="entry name" value="LsmAD"/>
    <property type="match status" value="1"/>
</dbReference>
<feature type="domain" description="LsmAD" evidence="3">
    <location>
        <begin position="337"/>
        <end position="403"/>
    </location>
</feature>
<feature type="compositionally biased region" description="Polar residues" evidence="2">
    <location>
        <begin position="811"/>
        <end position="830"/>
    </location>
</feature>
<dbReference type="InterPro" id="IPR045117">
    <property type="entry name" value="ATXN2-like"/>
</dbReference>
<dbReference type="Pfam" id="PF06741">
    <property type="entry name" value="LsmAD"/>
    <property type="match status" value="1"/>
</dbReference>
<dbReference type="EMBL" id="BMAW01081333">
    <property type="protein sequence ID" value="GFU23898.1"/>
    <property type="molecule type" value="Genomic_DNA"/>
</dbReference>
<feature type="region of interest" description="Disordered" evidence="2">
    <location>
        <begin position="389"/>
        <end position="430"/>
    </location>
</feature>
<evidence type="ECO:0000313" key="5">
    <source>
        <dbReference type="Proteomes" id="UP000887013"/>
    </source>
</evidence>
<dbReference type="Pfam" id="PF14438">
    <property type="entry name" value="SM-ATX"/>
    <property type="match status" value="1"/>
</dbReference>
<keyword evidence="5" id="KW-1185">Reference proteome</keyword>
<feature type="region of interest" description="Disordered" evidence="2">
    <location>
        <begin position="145"/>
        <end position="166"/>
    </location>
</feature>
<comment type="similarity">
    <text evidence="1">Belongs to the ataxin-2 family.</text>
</comment>
<dbReference type="InterPro" id="IPR009604">
    <property type="entry name" value="LsmAD_domain"/>
</dbReference>
<name>A0A8X6UIE9_NEPPI</name>
<evidence type="ECO:0000256" key="1">
    <source>
        <dbReference type="ARBA" id="ARBA00007503"/>
    </source>
</evidence>
<dbReference type="OrthoDB" id="2275718at2759"/>
<gene>
    <name evidence="4" type="primary">Atx2</name>
    <name evidence="4" type="ORF">NPIL_256212</name>
</gene>
<dbReference type="InterPro" id="IPR025852">
    <property type="entry name" value="SM_dom_ATX"/>
</dbReference>
<evidence type="ECO:0000256" key="2">
    <source>
        <dbReference type="SAM" id="MobiDB-lite"/>
    </source>
</evidence>
<dbReference type="PANTHER" id="PTHR12854">
    <property type="entry name" value="ATAXIN 2-RELATED"/>
    <property type="match status" value="1"/>
</dbReference>
<dbReference type="Pfam" id="PF07145">
    <property type="entry name" value="PAM2"/>
    <property type="match status" value="1"/>
</dbReference>
<dbReference type="AlphaFoldDB" id="A0A8X6UIE9"/>
<sequence>MSNFCENELIRLLKSSEHGFTIQPDETTDIAELSILLVIVRYIHGTAAQENMLICKSLPTRTTAEEIFNIVNSYFKKHDISWDLCHQRPAKRQKLQRDCRLRFTSRHFSDLASSSSSKKNASKLPHVFKLELDFQITRFSKMMSMNSNKKKGRPAPNSKLGRPKLYNDKSMDFDGVYGNSRLMHAAASLVGCVVQVQLRDGTIHEGILQTFSQQFELVLEIVHRVRESPSISQGMGPSLGSLLASFPFEGGLSEKLIFRLTDIVVLTACNVDVDFAVKDSFTDTAISRFNGQVLEKELEPWEGASSDTENTLLGGDEDDGANGWDANDMFRTNAEKYGVKSSYDNTLQEYTVPLTKKDTEEYRLKEAKASKIAHEIESNMTCQARMQMENGDEEDRFSAVVRPDDGSSPNQIQSTRTPEKDLQDRLSQNTKQRFLQQIVVKGKKKYPQKPCRIMQLREKAKRDEIYVCQFYQVPLQRYVLPQKRRNTPGGKRQPIAMSPVHSPKPYQPSQAPSLNPKDSSLNGENSAVESAKTSCSSSVLESGPPVPSKPYILCAPSSQTLPPRIERRRENERKLAKQKGRNDEIEEFRKFSSNFKLSEECKETSDDFTVTDCKSDSNMLATKLAEQCKIEKDTEEKTTDISKSTLNPNAKEFVFNPNAKSFTPRSVPASSPQAPRLQAQSPVVMVPHSQMISGPLFTTMGPQYVMQPFAPLSQPPRYRKASNSQPMLAQPTPPSQLSMQYSSPQLHAAAPPQQTMGYPQMNFVVGPRVVSPQPVGVVPTSHSVSYCDTSHLPTHLINKYCIAVSAHPGTNNANHTLPQQPVAQHPPQSQTPVLHPSPSPQPPTLYPPMGQHHPMHHFPTQQVVLMQQQQQQPQLQQGHHHPLHLMHGQNPAGHLATPGPMMPQMTIIPTCAPATLPTISTPPFMQHPQGR</sequence>
<feature type="region of interest" description="Disordered" evidence="2">
    <location>
        <begin position="811"/>
        <end position="843"/>
    </location>
</feature>
<comment type="caution">
    <text evidence="4">The sequence shown here is derived from an EMBL/GenBank/DDBJ whole genome shotgun (WGS) entry which is preliminary data.</text>
</comment>
<dbReference type="InterPro" id="IPR009818">
    <property type="entry name" value="PAM2_motif"/>
</dbReference>
<evidence type="ECO:0000259" key="3">
    <source>
        <dbReference type="SMART" id="SM01272"/>
    </source>
</evidence>
<feature type="region of interest" description="Disordered" evidence="2">
    <location>
        <begin position="482"/>
        <end position="557"/>
    </location>
</feature>
<dbReference type="GO" id="GO:0010494">
    <property type="term" value="C:cytoplasmic stress granule"/>
    <property type="evidence" value="ECO:0007669"/>
    <property type="project" value="TreeGrafter"/>
</dbReference>
<dbReference type="GO" id="GO:0034063">
    <property type="term" value="P:stress granule assembly"/>
    <property type="evidence" value="ECO:0007669"/>
    <property type="project" value="TreeGrafter"/>
</dbReference>